<dbReference type="OrthoDB" id="48988at2759"/>
<comment type="similarity">
    <text evidence="3">Belongs to the aldo/keto reductase family. Aldo/keto reductase 2 subfamily.</text>
</comment>
<dbReference type="OMA" id="SDNYAFW"/>
<dbReference type="GeneID" id="9675867"/>
<dbReference type="SUPFAM" id="SSF51430">
    <property type="entry name" value="NAD(P)-linked oxidoreductase"/>
    <property type="match status" value="1"/>
</dbReference>
<dbReference type="GO" id="GO:0016491">
    <property type="term" value="F:oxidoreductase activity"/>
    <property type="evidence" value="ECO:0007669"/>
    <property type="project" value="UniProtKB-KW"/>
</dbReference>
<evidence type="ECO:0000256" key="2">
    <source>
        <dbReference type="ARBA" id="ARBA00023002"/>
    </source>
</evidence>
<keyword evidence="6" id="KW-1185">Reference proteome</keyword>
<evidence type="ECO:0000259" key="4">
    <source>
        <dbReference type="Pfam" id="PF00248"/>
    </source>
</evidence>
<keyword evidence="1" id="KW-0521">NADP</keyword>
<dbReference type="InParanoid" id="C7ZKF3"/>
<organism evidence="5 6">
    <name type="scientific">Fusarium vanettenii (strain ATCC MYA-4622 / CBS 123669 / FGSC 9596 / NRRL 45880 / 77-13-4)</name>
    <name type="common">Fusarium solani subsp. pisi</name>
    <dbReference type="NCBI Taxonomy" id="660122"/>
    <lineage>
        <taxon>Eukaryota</taxon>
        <taxon>Fungi</taxon>
        <taxon>Dikarya</taxon>
        <taxon>Ascomycota</taxon>
        <taxon>Pezizomycotina</taxon>
        <taxon>Sordariomycetes</taxon>
        <taxon>Hypocreomycetidae</taxon>
        <taxon>Hypocreales</taxon>
        <taxon>Nectriaceae</taxon>
        <taxon>Fusarium</taxon>
        <taxon>Fusarium solani species complex</taxon>
        <taxon>Fusarium vanettenii</taxon>
    </lineage>
</organism>
<evidence type="ECO:0000256" key="1">
    <source>
        <dbReference type="ARBA" id="ARBA00022857"/>
    </source>
</evidence>
<dbReference type="AlphaFoldDB" id="C7ZKF3"/>
<dbReference type="Proteomes" id="UP000005206">
    <property type="component" value="Chromosome 16"/>
</dbReference>
<feature type="domain" description="NADP-dependent oxidoreductase" evidence="4">
    <location>
        <begin position="6"/>
        <end position="295"/>
    </location>
</feature>
<dbReference type="eggNOG" id="KOG1575">
    <property type="taxonomic scope" value="Eukaryota"/>
</dbReference>
<dbReference type="InterPro" id="IPR050523">
    <property type="entry name" value="AKR_Detox_Biosynth"/>
</dbReference>
<dbReference type="RefSeq" id="XP_003041263.1">
    <property type="nucleotide sequence ID" value="XM_003041217.1"/>
</dbReference>
<protein>
    <recommendedName>
        <fullName evidence="4">NADP-dependent oxidoreductase domain-containing protein</fullName>
    </recommendedName>
</protein>
<dbReference type="Pfam" id="PF00248">
    <property type="entry name" value="Aldo_ket_red"/>
    <property type="match status" value="1"/>
</dbReference>
<dbReference type="EMBL" id="GG698938">
    <property type="protein sequence ID" value="EEU35550.1"/>
    <property type="molecule type" value="Genomic_DNA"/>
</dbReference>
<gene>
    <name evidence="5" type="ORF">NECHADRAFT_55556</name>
</gene>
<dbReference type="HOGENOM" id="CLU_023205_2_2_1"/>
<keyword evidence="2" id="KW-0560">Oxidoreductase</keyword>
<feature type="non-terminal residue" evidence="5">
    <location>
        <position position="1"/>
    </location>
</feature>
<name>C7ZKF3_FUSV7</name>
<dbReference type="KEGG" id="nhe:NECHADRAFT_55556"/>
<sequence length="348" mass="39124">TQQEERYGKCSKDDAFAILDHLYSQCGDFIGTANAYQHGHSEEWLGEWMQLRGNRDDLVLATKDTTSYKLSEKNRLPSNYGGNGTKPMRLSLEASLKKLGTSHIDVFYLHWWDYTACVEEVMQSLNDLVASGKVNYTGVSYTPAWVVVKAKQYARMGGLRQFVVYQGMWSAAMCDFECDIVPMCLDQGMSLAPYGVLNQGRFQTEEVFEQCEKDNPGRNFIQTTNRDRQVSKALESIAKERGVSLLDIALAFIRQKAPYVFPIVGARTLKHIQGSIADLDVSLTDDEVAKVEASYEFDPGFPHIFLSGSLFTGERPWGAARPGDVWHTKSLGNFDWVEGAKAIKRSQH</sequence>
<dbReference type="PANTHER" id="PTHR43364:SF7">
    <property type="entry name" value="NADP-DEPENDENT OXIDOREDUCTASE DOMAIN-CONTAINING PROTEIN-RELATED"/>
    <property type="match status" value="1"/>
</dbReference>
<dbReference type="InterPro" id="IPR023210">
    <property type="entry name" value="NADP_OxRdtase_dom"/>
</dbReference>
<dbReference type="Gene3D" id="3.20.20.100">
    <property type="entry name" value="NADP-dependent oxidoreductase domain"/>
    <property type="match status" value="1"/>
</dbReference>
<reference evidence="5 6" key="1">
    <citation type="journal article" date="2009" name="PLoS Genet.">
        <title>The genome of Nectria haematococca: contribution of supernumerary chromosomes to gene expansion.</title>
        <authorList>
            <person name="Coleman J.J."/>
            <person name="Rounsley S.D."/>
            <person name="Rodriguez-Carres M."/>
            <person name="Kuo A."/>
            <person name="Wasmann C.C."/>
            <person name="Grimwood J."/>
            <person name="Schmutz J."/>
            <person name="Taga M."/>
            <person name="White G.J."/>
            <person name="Zhou S."/>
            <person name="Schwartz D.C."/>
            <person name="Freitag M."/>
            <person name="Ma L.J."/>
            <person name="Danchin E.G."/>
            <person name="Henrissat B."/>
            <person name="Coutinho P.M."/>
            <person name="Nelson D.R."/>
            <person name="Straney D."/>
            <person name="Napoli C.A."/>
            <person name="Barker B.M."/>
            <person name="Gribskov M."/>
            <person name="Rep M."/>
            <person name="Kroken S."/>
            <person name="Molnar I."/>
            <person name="Rensing C."/>
            <person name="Kennell J.C."/>
            <person name="Zamora J."/>
            <person name="Farman M.L."/>
            <person name="Selker E.U."/>
            <person name="Salamov A."/>
            <person name="Shapiro H."/>
            <person name="Pangilinan J."/>
            <person name="Lindquist E."/>
            <person name="Lamers C."/>
            <person name="Grigoriev I.V."/>
            <person name="Geiser D.M."/>
            <person name="Covert S.F."/>
            <person name="Temporini E."/>
            <person name="Vanetten H.D."/>
        </authorList>
    </citation>
    <scope>NUCLEOTIDE SEQUENCE [LARGE SCALE GENOMIC DNA]</scope>
    <source>
        <strain evidence="6">ATCC MYA-4622 / CBS 123669 / FGSC 9596 / NRRL 45880 / 77-13-4</strain>
    </source>
</reference>
<dbReference type="VEuPathDB" id="FungiDB:NECHADRAFT_55556"/>
<dbReference type="PANTHER" id="PTHR43364">
    <property type="entry name" value="NADH-SPECIFIC METHYLGLYOXAL REDUCTASE-RELATED"/>
    <property type="match status" value="1"/>
</dbReference>
<evidence type="ECO:0000313" key="6">
    <source>
        <dbReference type="Proteomes" id="UP000005206"/>
    </source>
</evidence>
<evidence type="ECO:0000256" key="3">
    <source>
        <dbReference type="ARBA" id="ARBA00038157"/>
    </source>
</evidence>
<evidence type="ECO:0000313" key="5">
    <source>
        <dbReference type="EMBL" id="EEU35550.1"/>
    </source>
</evidence>
<proteinExistence type="inferred from homology"/>
<accession>C7ZKF3</accession>
<dbReference type="InterPro" id="IPR036812">
    <property type="entry name" value="NAD(P)_OxRdtase_dom_sf"/>
</dbReference>